<evidence type="ECO:0000256" key="1">
    <source>
        <dbReference type="PIRNR" id="PIRNR009290"/>
    </source>
</evidence>
<dbReference type="GO" id="GO:0016787">
    <property type="term" value="F:hydrolase activity"/>
    <property type="evidence" value="ECO:0007669"/>
    <property type="project" value="UniProtKB-KW"/>
</dbReference>
<dbReference type="PANTHER" id="PTHR10937:SF14">
    <property type="entry name" value="FRUCTOSELYSINE 6-PHOSPHATE DEGLYCASE"/>
    <property type="match status" value="1"/>
</dbReference>
<accession>A0A417Z6R3</accession>
<dbReference type="CDD" id="cd05710">
    <property type="entry name" value="SIS_1"/>
    <property type="match status" value="1"/>
</dbReference>
<dbReference type="Gene3D" id="3.40.50.10490">
    <property type="entry name" value="Glucose-6-phosphate isomerase like protein, domain 1"/>
    <property type="match status" value="1"/>
</dbReference>
<proteinExistence type="predicted"/>
<dbReference type="PANTHER" id="PTHR10937">
    <property type="entry name" value="GLUCOSAMINE--FRUCTOSE-6-PHOSPHATE AMINOTRANSFERASE, ISOMERIZING"/>
    <property type="match status" value="1"/>
</dbReference>
<dbReference type="RefSeq" id="WP_118910789.1">
    <property type="nucleotide sequence ID" value="NZ_QOCS01000013.1"/>
</dbReference>
<organism evidence="3 4">
    <name type="scientific">Bombilactobacillus bombi</name>
    <dbReference type="NCBI Taxonomy" id="1303590"/>
    <lineage>
        <taxon>Bacteria</taxon>
        <taxon>Bacillati</taxon>
        <taxon>Bacillota</taxon>
        <taxon>Bacilli</taxon>
        <taxon>Lactobacillales</taxon>
        <taxon>Lactobacillaceae</taxon>
        <taxon>Bombilactobacillus</taxon>
    </lineage>
</organism>
<dbReference type="GO" id="GO:0006487">
    <property type="term" value="P:protein N-linked glycosylation"/>
    <property type="evidence" value="ECO:0007669"/>
    <property type="project" value="TreeGrafter"/>
</dbReference>
<evidence type="ECO:0000313" key="4">
    <source>
        <dbReference type="Proteomes" id="UP000284822"/>
    </source>
</evidence>
<dbReference type="GO" id="GO:0004360">
    <property type="term" value="F:glutamine-fructose-6-phosphate transaminase (isomerizing) activity"/>
    <property type="evidence" value="ECO:0007669"/>
    <property type="project" value="TreeGrafter"/>
</dbReference>
<evidence type="ECO:0000313" key="3">
    <source>
        <dbReference type="EMBL" id="RHW46309.1"/>
    </source>
</evidence>
<dbReference type="SUPFAM" id="SSF53697">
    <property type="entry name" value="SIS domain"/>
    <property type="match status" value="1"/>
</dbReference>
<dbReference type="EC" id="3.5.-.-" evidence="1"/>
<dbReference type="PIRSF" id="PIRSF009290">
    <property type="entry name" value="FrlB"/>
    <property type="match status" value="1"/>
</dbReference>
<comment type="subunit">
    <text evidence="1">Homooctamer.</text>
</comment>
<dbReference type="PROSITE" id="PS51464">
    <property type="entry name" value="SIS"/>
    <property type="match status" value="1"/>
</dbReference>
<dbReference type="GO" id="GO:0006002">
    <property type="term" value="P:fructose 6-phosphate metabolic process"/>
    <property type="evidence" value="ECO:0007669"/>
    <property type="project" value="TreeGrafter"/>
</dbReference>
<protein>
    <recommendedName>
        <fullName evidence="1">Fructosamine deglycase</fullName>
        <ecNumber evidence="1">3.5.-.-</ecNumber>
    </recommendedName>
</protein>
<dbReference type="InterPro" id="IPR024713">
    <property type="entry name" value="Fructosamine_deglycase_FrlB"/>
</dbReference>
<dbReference type="Gene3D" id="3.40.50.12570">
    <property type="match status" value="1"/>
</dbReference>
<keyword evidence="1" id="KW-0119">Carbohydrate metabolism</keyword>
<gene>
    <name evidence="3" type="ORF">DS832_05995</name>
</gene>
<dbReference type="Pfam" id="PF01380">
    <property type="entry name" value="SIS"/>
    <property type="match status" value="1"/>
</dbReference>
<keyword evidence="1" id="KW-0378">Hydrolase</keyword>
<dbReference type="GO" id="GO:0097367">
    <property type="term" value="F:carbohydrate derivative binding"/>
    <property type="evidence" value="ECO:0007669"/>
    <property type="project" value="InterPro"/>
</dbReference>
<dbReference type="GO" id="GO:0006047">
    <property type="term" value="P:UDP-N-acetylglucosamine metabolic process"/>
    <property type="evidence" value="ECO:0007669"/>
    <property type="project" value="TreeGrafter"/>
</dbReference>
<dbReference type="InterPro" id="IPR046348">
    <property type="entry name" value="SIS_dom_sf"/>
</dbReference>
<name>A0A417Z6R3_9LACO</name>
<feature type="domain" description="SIS" evidence="2">
    <location>
        <begin position="12"/>
        <end position="149"/>
    </location>
</feature>
<dbReference type="Proteomes" id="UP000284822">
    <property type="component" value="Unassembled WGS sequence"/>
</dbReference>
<dbReference type="AlphaFoldDB" id="A0A417Z6R3"/>
<comment type="function">
    <text evidence="1">Catalyzes the conversion of a range of fructosamine 6-phosphates to glucose 6-phosphate and a free amino acid.</text>
</comment>
<dbReference type="Gene3D" id="1.10.10.2240">
    <property type="match status" value="1"/>
</dbReference>
<dbReference type="EMBL" id="QOCS01000013">
    <property type="protein sequence ID" value="RHW46309.1"/>
    <property type="molecule type" value="Genomic_DNA"/>
</dbReference>
<dbReference type="InterPro" id="IPR001347">
    <property type="entry name" value="SIS_dom"/>
</dbReference>
<evidence type="ECO:0000259" key="2">
    <source>
        <dbReference type="PROSITE" id="PS51464"/>
    </source>
</evidence>
<comment type="caution">
    <text evidence="3">The sequence shown here is derived from an EMBL/GenBank/DDBJ whole genome shotgun (WGS) entry which is preliminary data.</text>
</comment>
<dbReference type="InterPro" id="IPR035488">
    <property type="entry name" value="FrlB_SIS"/>
</dbReference>
<sequence>MRKEHIEEIDNAVAALENKNIKSIYFAACGGSQAVLMPGQYIFDRETELVSQVYTANEFINDIPNLLGENAVVITMSHSGTTPETVNATKVARAAGATTISFSHEKDSLLWNESEYPIHYDWGKDADASDLNKPVFYGLIFKLLKHFTNKGKWDTCFNELNKLQELTIQNKKKYQPLADQWGKENKRDKIIYTLASGINYGEMYSTANCWFMEMQWINSAMIHSGEYFHGPFEITDDNVPFLMIKSIGNTRKLDQRVEDFAVKYTKNITILDQKDLNLDGVKEESKQYIIAILSGVVVRQLVESIAFQRGHSLDVRRYMWHEKY</sequence>
<reference evidence="3 4" key="1">
    <citation type="submission" date="2018-07" db="EMBL/GenBank/DDBJ databases">
        <title>Genome sequences of six Lactobacillus spp. isolated from bumble bee guts.</title>
        <authorList>
            <person name="Motta E.V.S."/>
            <person name="Moran N.A."/>
        </authorList>
    </citation>
    <scope>NUCLEOTIDE SEQUENCE [LARGE SCALE GENOMIC DNA]</scope>
    <source>
        <strain evidence="3 4">LV-8.1</strain>
    </source>
</reference>